<proteinExistence type="predicted"/>
<keyword evidence="1" id="KW-1133">Transmembrane helix</keyword>
<feature type="transmembrane region" description="Helical" evidence="1">
    <location>
        <begin position="41"/>
        <end position="64"/>
    </location>
</feature>
<accession>A0A251X3X2</accession>
<evidence type="ECO:0000256" key="1">
    <source>
        <dbReference type="SAM" id="Phobius"/>
    </source>
</evidence>
<dbReference type="InterPro" id="IPR007059">
    <property type="entry name" value="DmsC"/>
</dbReference>
<keyword evidence="1" id="KW-0812">Transmembrane</keyword>
<feature type="transmembrane region" description="Helical" evidence="1">
    <location>
        <begin position="244"/>
        <end position="265"/>
    </location>
</feature>
<keyword evidence="1" id="KW-0472">Membrane</keyword>
<gene>
    <name evidence="2" type="ORF">TPSD3_13035</name>
</gene>
<feature type="transmembrane region" description="Helical" evidence="1">
    <location>
        <begin position="271"/>
        <end position="291"/>
    </location>
</feature>
<dbReference type="EMBL" id="MSLT01000023">
    <property type="protein sequence ID" value="OUD12055.1"/>
    <property type="molecule type" value="Genomic_DNA"/>
</dbReference>
<dbReference type="Proteomes" id="UP000194798">
    <property type="component" value="Unassembled WGS sequence"/>
</dbReference>
<feature type="transmembrane region" description="Helical" evidence="1">
    <location>
        <begin position="174"/>
        <end position="195"/>
    </location>
</feature>
<dbReference type="PANTHER" id="PTHR38095:SF1">
    <property type="entry name" value="ANAEROBIC DIMETHYL SULFOXIDE REDUCTASE CHAIN YNFH"/>
    <property type="match status" value="1"/>
</dbReference>
<keyword evidence="3" id="KW-1185">Reference proteome</keyword>
<dbReference type="PANTHER" id="PTHR38095">
    <property type="entry name" value="ANAEROBIC DIMETHYL SULFOXIDE REDUCTASE CHAIN YNFH"/>
    <property type="match status" value="1"/>
</dbReference>
<dbReference type="Pfam" id="PF04976">
    <property type="entry name" value="DmsC"/>
    <property type="match status" value="1"/>
</dbReference>
<name>A0A251X3X2_9GAMM</name>
<evidence type="ECO:0000313" key="3">
    <source>
        <dbReference type="Proteomes" id="UP000194798"/>
    </source>
</evidence>
<feature type="transmembrane region" description="Helical" evidence="1">
    <location>
        <begin position="85"/>
        <end position="105"/>
    </location>
</feature>
<protein>
    <submittedName>
        <fullName evidence="2">DMSO reductase</fullName>
    </submittedName>
</protein>
<dbReference type="GO" id="GO:0009390">
    <property type="term" value="C:dimethyl sulfoxide reductase complex"/>
    <property type="evidence" value="ECO:0007669"/>
    <property type="project" value="TreeGrafter"/>
</dbReference>
<reference evidence="2 3" key="1">
    <citation type="submission" date="2016-12" db="EMBL/GenBank/DDBJ databases">
        <title>Thioflexothrix psekupsii D3 genome sequencing and assembly.</title>
        <authorList>
            <person name="Fomenkov A."/>
            <person name="Vincze T."/>
            <person name="Grabovich M."/>
            <person name="Anton B.P."/>
            <person name="Dubinina G."/>
            <person name="Orlova M."/>
            <person name="Belousova E."/>
            <person name="Roberts R.J."/>
        </authorList>
    </citation>
    <scope>NUCLEOTIDE SEQUENCE [LARGE SCALE GENOMIC DNA]</scope>
    <source>
        <strain evidence="2">D3</strain>
    </source>
</reference>
<dbReference type="AlphaFoldDB" id="A0A251X3X2"/>
<feature type="transmembrane region" description="Helical" evidence="1">
    <location>
        <begin position="150"/>
        <end position="168"/>
    </location>
</feature>
<feature type="transmembrane region" description="Helical" evidence="1">
    <location>
        <begin position="7"/>
        <end position="29"/>
    </location>
</feature>
<evidence type="ECO:0000313" key="2">
    <source>
        <dbReference type="EMBL" id="OUD12055.1"/>
    </source>
</evidence>
<dbReference type="GO" id="GO:0009389">
    <property type="term" value="F:dimethyl sulfoxide reductase activity"/>
    <property type="evidence" value="ECO:0007669"/>
    <property type="project" value="TreeGrafter"/>
</dbReference>
<dbReference type="OrthoDB" id="5520897at2"/>
<feature type="transmembrane region" description="Helical" evidence="1">
    <location>
        <begin position="111"/>
        <end position="138"/>
    </location>
</feature>
<organism evidence="2 3">
    <name type="scientific">Thioflexithrix psekupsensis</name>
    <dbReference type="NCBI Taxonomy" id="1570016"/>
    <lineage>
        <taxon>Bacteria</taxon>
        <taxon>Pseudomonadati</taxon>
        <taxon>Pseudomonadota</taxon>
        <taxon>Gammaproteobacteria</taxon>
        <taxon>Thiotrichales</taxon>
        <taxon>Thioflexithrix</taxon>
    </lineage>
</organism>
<dbReference type="GO" id="GO:0005886">
    <property type="term" value="C:plasma membrane"/>
    <property type="evidence" value="ECO:0007669"/>
    <property type="project" value="TreeGrafter"/>
</dbReference>
<dbReference type="RefSeq" id="WP_086488970.1">
    <property type="nucleotide sequence ID" value="NZ_MSLT01000023.1"/>
</dbReference>
<sequence>MHPAFSVIVFTVSAGAGYGLMMFLVLAHLSGFAGALDINRILLLGGLALVLITIGLISSTFHLANPKNAWRAFSRFRTSWLSREGVFAVLTYPSILAYLFCVWYHDGALTGLVIATGVAAAVFSLITVFTTGMIYACLKTIRQWNTALTPANYILLGLMLGTLIFTAIQGETVLMGVALGVIGIAALMKAIYFFWIGKPTGPSINTATGFTRGKVRLLDVGHTAGTFLTDEFGYRVQSARLVQLRYLVFLLGFIVPAALLGFILWGQGSVLLAYVAMLVSFSGVVVERWLFFAEARHVVNLYYGMQRT</sequence>
<comment type="caution">
    <text evidence="2">The sequence shown here is derived from an EMBL/GenBank/DDBJ whole genome shotgun (WGS) entry which is preliminary data.</text>
</comment>
<dbReference type="GO" id="GO:0019645">
    <property type="term" value="P:anaerobic electron transport chain"/>
    <property type="evidence" value="ECO:0007669"/>
    <property type="project" value="InterPro"/>
</dbReference>